<comment type="caution">
    <text evidence="1">The sequence shown here is derived from an EMBL/GenBank/DDBJ whole genome shotgun (WGS) entry which is preliminary data.</text>
</comment>
<proteinExistence type="predicted"/>
<dbReference type="EMBL" id="BMRP01000005">
    <property type="protein sequence ID" value="GGU56664.1"/>
    <property type="molecule type" value="Genomic_DNA"/>
</dbReference>
<evidence type="ECO:0000313" key="2">
    <source>
        <dbReference type="Proteomes" id="UP000654471"/>
    </source>
</evidence>
<accession>A0ABQ2UXC0</accession>
<organism evidence="1 2">
    <name type="scientific">Streptomyces albospinus</name>
    <dbReference type="NCBI Taxonomy" id="285515"/>
    <lineage>
        <taxon>Bacteria</taxon>
        <taxon>Bacillati</taxon>
        <taxon>Actinomycetota</taxon>
        <taxon>Actinomycetes</taxon>
        <taxon>Kitasatosporales</taxon>
        <taxon>Streptomycetaceae</taxon>
        <taxon>Streptomyces</taxon>
    </lineage>
</organism>
<evidence type="ECO:0000313" key="1">
    <source>
        <dbReference type="EMBL" id="GGU56664.1"/>
    </source>
</evidence>
<keyword evidence="2" id="KW-1185">Reference proteome</keyword>
<dbReference type="Proteomes" id="UP000654471">
    <property type="component" value="Unassembled WGS sequence"/>
</dbReference>
<reference evidence="2" key="1">
    <citation type="journal article" date="2019" name="Int. J. Syst. Evol. Microbiol.">
        <title>The Global Catalogue of Microorganisms (GCM) 10K type strain sequencing project: providing services to taxonomists for standard genome sequencing and annotation.</title>
        <authorList>
            <consortium name="The Broad Institute Genomics Platform"/>
            <consortium name="The Broad Institute Genome Sequencing Center for Infectious Disease"/>
            <person name="Wu L."/>
            <person name="Ma J."/>
        </authorList>
    </citation>
    <scope>NUCLEOTIDE SEQUENCE [LARGE SCALE GENOMIC DNA]</scope>
    <source>
        <strain evidence="2">JCM 3399</strain>
    </source>
</reference>
<protein>
    <submittedName>
        <fullName evidence="1">Uncharacterized protein</fullName>
    </submittedName>
</protein>
<name>A0ABQ2UXC0_9ACTN</name>
<gene>
    <name evidence="1" type="ORF">GCM10010211_21940</name>
</gene>
<sequence length="65" mass="6316">MQGHGVEAGVTGGGKAGGAVVAAFGGVAGLGEVADDEVRETGLVIDDQAVRAGQAVRACPQLRGR</sequence>